<reference evidence="1" key="1">
    <citation type="journal article" date="2021" name="Proc. Natl. Acad. Sci. U.S.A.">
        <title>A Catalog of Tens of Thousands of Viruses from Human Metagenomes Reveals Hidden Associations with Chronic Diseases.</title>
        <authorList>
            <person name="Tisza M.J."/>
            <person name="Buck C.B."/>
        </authorList>
    </citation>
    <scope>NUCLEOTIDE SEQUENCE</scope>
    <source>
        <strain evidence="1">CtXt06</strain>
    </source>
</reference>
<evidence type="ECO:0000313" key="1">
    <source>
        <dbReference type="EMBL" id="DAG02420.1"/>
    </source>
</evidence>
<protein>
    <submittedName>
        <fullName evidence="1">Uncharacterized protein</fullName>
    </submittedName>
</protein>
<dbReference type="EMBL" id="BK016209">
    <property type="protein sequence ID" value="DAG02420.1"/>
    <property type="molecule type" value="Genomic_DNA"/>
</dbReference>
<sequence length="103" mass="11923">MDNKFTEESLTHFFNKRNNIRKEYDTKITSISNKFFADNNLPFRVGDKVRFPRFAVSATGIIKYVTISNKLDNALSKEPEVMIAIDGYVGLMQRFPISKIKKI</sequence>
<accession>A0A8S5V6S6</accession>
<name>A0A8S5V6S6_9CAUD</name>
<proteinExistence type="predicted"/>
<organism evidence="1">
    <name type="scientific">CrAss-like virus sp. ctXt06</name>
    <dbReference type="NCBI Taxonomy" id="2825837"/>
    <lineage>
        <taxon>Viruses</taxon>
        <taxon>Duplodnaviria</taxon>
        <taxon>Heunggongvirae</taxon>
        <taxon>Uroviricota</taxon>
        <taxon>Caudoviricetes</taxon>
        <taxon>Crassvirales</taxon>
    </lineage>
</organism>